<comment type="caution">
    <text evidence="2">The sequence shown here is derived from an EMBL/GenBank/DDBJ whole genome shotgun (WGS) entry which is preliminary data.</text>
</comment>
<dbReference type="Proteomes" id="UP000092256">
    <property type="component" value="Unassembled WGS sequence"/>
</dbReference>
<dbReference type="AlphaFoldDB" id="A0A1A6Y3J6"/>
<accession>A0A1A6Y3J6</accession>
<dbReference type="OrthoDB" id="9104267at2"/>
<evidence type="ECO:0000313" key="2">
    <source>
        <dbReference type="EMBL" id="OBU70427.1"/>
    </source>
</evidence>
<gene>
    <name evidence="2" type="ORF">A9K58_00300</name>
</gene>
<proteinExistence type="predicted"/>
<sequence length="77" mass="8499">MNQPTTTMHKDSELIDQLGGPAEVARRLGFAMPKGTQRVQNWKYRGIPPYTRVTRTDVFGPAPTDIEQQTPETGAAA</sequence>
<protein>
    <recommendedName>
        <fullName evidence="4">Helix-turn-helix domain-containing protein</fullName>
    </recommendedName>
</protein>
<feature type="compositionally biased region" description="Polar residues" evidence="1">
    <location>
        <begin position="66"/>
        <end position="77"/>
    </location>
</feature>
<organism evidence="2 3">
    <name type="scientific">Stenotrophomonas maltophilia</name>
    <name type="common">Pseudomonas maltophilia</name>
    <name type="synonym">Xanthomonas maltophilia</name>
    <dbReference type="NCBI Taxonomy" id="40324"/>
    <lineage>
        <taxon>Bacteria</taxon>
        <taxon>Pseudomonadati</taxon>
        <taxon>Pseudomonadota</taxon>
        <taxon>Gammaproteobacteria</taxon>
        <taxon>Lysobacterales</taxon>
        <taxon>Lysobacteraceae</taxon>
        <taxon>Stenotrophomonas</taxon>
        <taxon>Stenotrophomonas maltophilia group</taxon>
    </lineage>
</organism>
<name>A0A1A6Y3J6_STEMA</name>
<dbReference type="EMBL" id="LYVJ01000001">
    <property type="protein sequence ID" value="OBU70427.1"/>
    <property type="molecule type" value="Genomic_DNA"/>
</dbReference>
<evidence type="ECO:0000313" key="3">
    <source>
        <dbReference type="Proteomes" id="UP000092256"/>
    </source>
</evidence>
<evidence type="ECO:0008006" key="4">
    <source>
        <dbReference type="Google" id="ProtNLM"/>
    </source>
</evidence>
<evidence type="ECO:0000256" key="1">
    <source>
        <dbReference type="SAM" id="MobiDB-lite"/>
    </source>
</evidence>
<feature type="region of interest" description="Disordered" evidence="1">
    <location>
        <begin position="53"/>
        <end position="77"/>
    </location>
</feature>
<reference evidence="2 3" key="1">
    <citation type="submission" date="2016-05" db="EMBL/GenBank/DDBJ databases">
        <title>Draft Genome Sequences of Stenotrophomonas maltophilia Strains Sm32COP, Sm41DVV, Sm46PAILV, SmF3, SmF22, SmSOFb1 and SmCVFa1, Isolated from Different Manures, in France.</title>
        <authorList>
            <person name="Nazaret S."/>
            <person name="Bodilis J."/>
        </authorList>
    </citation>
    <scope>NUCLEOTIDE SEQUENCE [LARGE SCALE GENOMIC DNA]</scope>
    <source>
        <strain evidence="2 3">Sm46PAILV</strain>
    </source>
</reference>